<dbReference type="RefSeq" id="XP_041553681.1">
    <property type="nucleotide sequence ID" value="XM_041700725.1"/>
</dbReference>
<name>A0A7R7XH79_9EURO</name>
<evidence type="ECO:0000313" key="6">
    <source>
        <dbReference type="Proteomes" id="UP000654913"/>
    </source>
</evidence>
<evidence type="ECO:0000256" key="1">
    <source>
        <dbReference type="ARBA" id="ARBA00006432"/>
    </source>
</evidence>
<dbReference type="OrthoDB" id="10253869at2759"/>
<evidence type="ECO:0000313" key="5">
    <source>
        <dbReference type="EMBL" id="BCS21487.1"/>
    </source>
</evidence>
<dbReference type="InterPro" id="IPR000873">
    <property type="entry name" value="AMP-dep_synth/lig_dom"/>
</dbReference>
<dbReference type="InterPro" id="IPR025110">
    <property type="entry name" value="AMP-bd_C"/>
</dbReference>
<dbReference type="Pfam" id="PF13193">
    <property type="entry name" value="AMP-binding_C"/>
    <property type="match status" value="1"/>
</dbReference>
<evidence type="ECO:0008006" key="7">
    <source>
        <dbReference type="Google" id="ProtNLM"/>
    </source>
</evidence>
<dbReference type="Proteomes" id="UP000654913">
    <property type="component" value="Chromosome 2"/>
</dbReference>
<dbReference type="KEGG" id="apuu:APUU_21919A"/>
<keyword evidence="6" id="KW-1185">Reference proteome</keyword>
<sequence>MAVIRPRHNVDAPATNLLSYIFDSPYKNENEGAWPETEPLLVPASSPSTQETSTVPGYTITQIASVTKRIGNGLHQLGTSGKRVMVYGDANIHFPLAVLGVIASGAACNILPPCPVYYLVERLRQIECDTVLFAPGDIDIVRTAAKELGIPGERLFVVDEVLTGNGNYETCGVNHWSSLLETPGGDTYAWPNLSPSESKSTTALLLYTSGTTGASKLAERTHYSLIGNILATLHHYTLRPRRRETVFCNYKFCGMGFLILGLLVPLKARYTTVFPFPLKSDAGARAFLDTIKQWNPTWVMAPKHLMRETLAMQDVTREDLRSVQHVLTGGAIISWELVDEWQGRFGSQVQSTYGMTEAGFYTIPDPTTPVEDATTGVLLPSVEAKIVDEDGNLLPRNEKGNVYTRTPFVMKGYLKDSANTAETILEDGWIRTGDIGWVDEEGRFYIVGRRKDLFKIKGSNVTAAEIETAILRNPEIKDVAVIPVVLPGDEEPAPRGYIVNNEDSTLTEDELISWMQRELPPHMQLVAGAAFIDAIPISSVGNSKVDRQRLCDLAARELQMLN</sequence>
<feature type="domain" description="AMP-dependent synthetase/ligase" evidence="3">
    <location>
        <begin position="59"/>
        <end position="414"/>
    </location>
</feature>
<proteinExistence type="inferred from homology"/>
<evidence type="ECO:0000259" key="4">
    <source>
        <dbReference type="Pfam" id="PF13193"/>
    </source>
</evidence>
<evidence type="ECO:0000256" key="2">
    <source>
        <dbReference type="ARBA" id="ARBA00022598"/>
    </source>
</evidence>
<gene>
    <name evidence="5" type="ORF">APUU_21919A</name>
</gene>
<dbReference type="Gene3D" id="3.30.300.30">
    <property type="match status" value="1"/>
</dbReference>
<organism evidence="5 6">
    <name type="scientific">Aspergillus puulaauensis</name>
    <dbReference type="NCBI Taxonomy" id="1220207"/>
    <lineage>
        <taxon>Eukaryota</taxon>
        <taxon>Fungi</taxon>
        <taxon>Dikarya</taxon>
        <taxon>Ascomycota</taxon>
        <taxon>Pezizomycotina</taxon>
        <taxon>Eurotiomycetes</taxon>
        <taxon>Eurotiomycetidae</taxon>
        <taxon>Eurotiales</taxon>
        <taxon>Aspergillaceae</taxon>
        <taxon>Aspergillus</taxon>
    </lineage>
</organism>
<feature type="domain" description="AMP-binding enzyme C-terminal" evidence="4">
    <location>
        <begin position="465"/>
        <end position="540"/>
    </location>
</feature>
<dbReference type="InterPro" id="IPR020845">
    <property type="entry name" value="AMP-binding_CS"/>
</dbReference>
<comment type="similarity">
    <text evidence="1">Belongs to the ATP-dependent AMP-binding enzyme family.</text>
</comment>
<dbReference type="InterPro" id="IPR042099">
    <property type="entry name" value="ANL_N_sf"/>
</dbReference>
<dbReference type="PANTHER" id="PTHR24096:SF149">
    <property type="entry name" value="AMP-BINDING DOMAIN-CONTAINING PROTEIN-RELATED"/>
    <property type="match status" value="1"/>
</dbReference>
<dbReference type="PROSITE" id="PS00455">
    <property type="entry name" value="AMP_BINDING"/>
    <property type="match status" value="1"/>
</dbReference>
<dbReference type="Gene3D" id="3.40.50.12780">
    <property type="entry name" value="N-terminal domain of ligase-like"/>
    <property type="match status" value="1"/>
</dbReference>
<dbReference type="GeneID" id="64971492"/>
<dbReference type="Pfam" id="PF00501">
    <property type="entry name" value="AMP-binding"/>
    <property type="match status" value="1"/>
</dbReference>
<dbReference type="GO" id="GO:0016405">
    <property type="term" value="F:CoA-ligase activity"/>
    <property type="evidence" value="ECO:0007669"/>
    <property type="project" value="TreeGrafter"/>
</dbReference>
<dbReference type="PANTHER" id="PTHR24096">
    <property type="entry name" value="LONG-CHAIN-FATTY-ACID--COA LIGASE"/>
    <property type="match status" value="1"/>
</dbReference>
<dbReference type="EMBL" id="AP024444">
    <property type="protein sequence ID" value="BCS21487.1"/>
    <property type="molecule type" value="Genomic_DNA"/>
</dbReference>
<accession>A0A7R7XH79</accession>
<reference evidence="5" key="1">
    <citation type="submission" date="2021-01" db="EMBL/GenBank/DDBJ databases">
        <authorList>
            <consortium name="Aspergillus puulaauensis MK2 genome sequencing consortium"/>
            <person name="Kazuki M."/>
            <person name="Futagami T."/>
        </authorList>
    </citation>
    <scope>NUCLEOTIDE SEQUENCE</scope>
    <source>
        <strain evidence="5">MK2</strain>
    </source>
</reference>
<protein>
    <recommendedName>
        <fullName evidence="7">Acetyl-CoA synthetase-like protein</fullName>
    </recommendedName>
</protein>
<dbReference type="InterPro" id="IPR045851">
    <property type="entry name" value="AMP-bd_C_sf"/>
</dbReference>
<keyword evidence="2" id="KW-0436">Ligase</keyword>
<reference evidence="5" key="2">
    <citation type="submission" date="2021-02" db="EMBL/GenBank/DDBJ databases">
        <title>Aspergillus puulaauensis MK2 genome sequence.</title>
        <authorList>
            <person name="Futagami T."/>
            <person name="Mori K."/>
            <person name="Kadooka C."/>
            <person name="Tanaka T."/>
        </authorList>
    </citation>
    <scope>NUCLEOTIDE SEQUENCE</scope>
    <source>
        <strain evidence="5">MK2</strain>
    </source>
</reference>
<dbReference type="AlphaFoldDB" id="A0A7R7XH79"/>
<dbReference type="SUPFAM" id="SSF56801">
    <property type="entry name" value="Acetyl-CoA synthetase-like"/>
    <property type="match status" value="1"/>
</dbReference>
<evidence type="ECO:0000259" key="3">
    <source>
        <dbReference type="Pfam" id="PF00501"/>
    </source>
</evidence>